<sequence>MVKGVQGAQKSKTLYYNSNTEGPFIVHLAKKFSNDSGNIPHIHPANISRILKKNSVHGVDYIARLGRNIVQVVFDTFLDANSFIANFPSDLGEKYRCFIPQYKVIKKGVIRDVPIEYSEEEILSLLVSDAEIFEVKRLSKYDAVSKSSYPLKTVVISFLTSKLPEFIKLEYYRMRVDLYLKPVIQCYNCFRFGHLKKFCRSKRKCQKCDNAFHQGEDCATSVLKCVNCEKAHLPTSDSCESKIFQFKVNCIMAENNMSYVEAKKKVNSFSEAYFLKFAFNKRRPQQKRSVNERLEANKSFPVNQFSILEKENEAIPNPVEEQMELETNEDGSPTFASVAKLDKTNLKSIKRKQPAQNKEDFPSDLWIQQNIQISPSPSPDVPSPPLSPVLLSKKLKPTLSSPSLSIPEGLGQLHQESGKDYSVETLGGSFGCSKKKKKRRHRTIFTTYQLEELEKAFKDAHYPDVYAREMLSLKTDLPEDRIQALLQYAQLCVCRLSSGLSAVGVGRGPGALTRE</sequence>
<dbReference type="Gene3D" id="4.10.60.10">
    <property type="entry name" value="Zinc finger, CCHC-type"/>
    <property type="match status" value="1"/>
</dbReference>
<dbReference type="InterPro" id="IPR001878">
    <property type="entry name" value="Znf_CCHC"/>
</dbReference>
<proteinExistence type="predicted"/>
<keyword evidence="2 3" id="KW-0238">DNA-binding</keyword>
<evidence type="ECO:0000313" key="5">
    <source>
        <dbReference type="EMBL" id="CAH0387119.1"/>
    </source>
</evidence>
<evidence type="ECO:0000259" key="4">
    <source>
        <dbReference type="PROSITE" id="PS50071"/>
    </source>
</evidence>
<dbReference type="InterPro" id="IPR009057">
    <property type="entry name" value="Homeodomain-like_sf"/>
</dbReference>
<dbReference type="Gene3D" id="1.10.10.60">
    <property type="entry name" value="Homeodomain-like"/>
    <property type="match status" value="1"/>
</dbReference>
<dbReference type="Proteomes" id="UP001152759">
    <property type="component" value="Chromosome 3"/>
</dbReference>
<dbReference type="SMART" id="SM00389">
    <property type="entry name" value="HOX"/>
    <property type="match status" value="1"/>
</dbReference>
<dbReference type="GO" id="GO:0006357">
    <property type="term" value="P:regulation of transcription by RNA polymerase II"/>
    <property type="evidence" value="ECO:0007669"/>
    <property type="project" value="TreeGrafter"/>
</dbReference>
<dbReference type="SUPFAM" id="SSF46689">
    <property type="entry name" value="Homeodomain-like"/>
    <property type="match status" value="1"/>
</dbReference>
<evidence type="ECO:0000256" key="3">
    <source>
        <dbReference type="RuleBase" id="RU000682"/>
    </source>
</evidence>
<protein>
    <recommendedName>
        <fullName evidence="4">Homeobox domain-containing protein</fullName>
    </recommendedName>
</protein>
<dbReference type="Pfam" id="PF00046">
    <property type="entry name" value="Homeodomain"/>
    <property type="match status" value="1"/>
</dbReference>
<dbReference type="EMBL" id="OU963864">
    <property type="protein sequence ID" value="CAH0387119.1"/>
    <property type="molecule type" value="Genomic_DNA"/>
</dbReference>
<dbReference type="InterPro" id="IPR001356">
    <property type="entry name" value="HD"/>
</dbReference>
<gene>
    <name evidence="5" type="ORF">BEMITA_LOCUS6171</name>
</gene>
<dbReference type="SMART" id="SM00343">
    <property type="entry name" value="ZnF_C2HC"/>
    <property type="match status" value="2"/>
</dbReference>
<dbReference type="InterPro" id="IPR036875">
    <property type="entry name" value="Znf_CCHC_sf"/>
</dbReference>
<accession>A0A9P0A9L8</accession>
<name>A0A9P0A9L8_BEMTA</name>
<keyword evidence="2 3" id="KW-0539">Nucleus</keyword>
<comment type="subcellular location">
    <subcellularLocation>
        <location evidence="1 2 3">Nucleus</location>
    </subcellularLocation>
</comment>
<keyword evidence="6" id="KW-1185">Reference proteome</keyword>
<dbReference type="GO" id="GO:0008270">
    <property type="term" value="F:zinc ion binding"/>
    <property type="evidence" value="ECO:0007669"/>
    <property type="project" value="InterPro"/>
</dbReference>
<evidence type="ECO:0000256" key="1">
    <source>
        <dbReference type="ARBA" id="ARBA00004123"/>
    </source>
</evidence>
<dbReference type="PANTHER" id="PTHR46892:SF3">
    <property type="entry name" value="VISUAL SYSTEM HOMEOBOX 2"/>
    <property type="match status" value="1"/>
</dbReference>
<feature type="domain" description="Homeobox" evidence="4">
    <location>
        <begin position="436"/>
        <end position="487"/>
    </location>
</feature>
<dbReference type="SUPFAM" id="SSF57756">
    <property type="entry name" value="Retrovirus zinc finger-like domains"/>
    <property type="match status" value="1"/>
</dbReference>
<evidence type="ECO:0000313" key="6">
    <source>
        <dbReference type="Proteomes" id="UP001152759"/>
    </source>
</evidence>
<dbReference type="GO" id="GO:0005634">
    <property type="term" value="C:nucleus"/>
    <property type="evidence" value="ECO:0007669"/>
    <property type="project" value="UniProtKB-SubCell"/>
</dbReference>
<dbReference type="PROSITE" id="PS50071">
    <property type="entry name" value="HOMEOBOX_2"/>
    <property type="match status" value="1"/>
</dbReference>
<dbReference type="GO" id="GO:1990837">
    <property type="term" value="F:sequence-specific double-stranded DNA binding"/>
    <property type="evidence" value="ECO:0007669"/>
    <property type="project" value="TreeGrafter"/>
</dbReference>
<dbReference type="CDD" id="cd00086">
    <property type="entry name" value="homeodomain"/>
    <property type="match status" value="1"/>
</dbReference>
<feature type="DNA-binding region" description="Homeobox" evidence="2">
    <location>
        <begin position="438"/>
        <end position="488"/>
    </location>
</feature>
<keyword evidence="2 3" id="KW-0371">Homeobox</keyword>
<dbReference type="PANTHER" id="PTHR46892">
    <property type="entry name" value="VISUAL SYSTEM HOMEOBOX 2"/>
    <property type="match status" value="1"/>
</dbReference>
<evidence type="ECO:0000256" key="2">
    <source>
        <dbReference type="PROSITE-ProRule" id="PRU00108"/>
    </source>
</evidence>
<organism evidence="5 6">
    <name type="scientific">Bemisia tabaci</name>
    <name type="common">Sweetpotato whitefly</name>
    <name type="synonym">Aleurodes tabaci</name>
    <dbReference type="NCBI Taxonomy" id="7038"/>
    <lineage>
        <taxon>Eukaryota</taxon>
        <taxon>Metazoa</taxon>
        <taxon>Ecdysozoa</taxon>
        <taxon>Arthropoda</taxon>
        <taxon>Hexapoda</taxon>
        <taxon>Insecta</taxon>
        <taxon>Pterygota</taxon>
        <taxon>Neoptera</taxon>
        <taxon>Paraneoptera</taxon>
        <taxon>Hemiptera</taxon>
        <taxon>Sternorrhyncha</taxon>
        <taxon>Aleyrodoidea</taxon>
        <taxon>Aleyrodidae</taxon>
        <taxon>Aleyrodinae</taxon>
        <taxon>Bemisia</taxon>
    </lineage>
</organism>
<reference evidence="5" key="1">
    <citation type="submission" date="2021-12" db="EMBL/GenBank/DDBJ databases">
        <authorList>
            <person name="King R."/>
        </authorList>
    </citation>
    <scope>NUCLEOTIDE SEQUENCE</scope>
</reference>
<dbReference type="AlphaFoldDB" id="A0A9P0A9L8"/>
<dbReference type="InterPro" id="IPR052294">
    <property type="entry name" value="VSX_homeobox_regulators"/>
</dbReference>